<dbReference type="AlphaFoldDB" id="A0A382L2V8"/>
<protein>
    <submittedName>
        <fullName evidence="1">Uncharacterized protein</fullName>
    </submittedName>
</protein>
<dbReference type="EMBL" id="UINC01084554">
    <property type="protein sequence ID" value="SVC31308.1"/>
    <property type="molecule type" value="Genomic_DNA"/>
</dbReference>
<gene>
    <name evidence="1" type="ORF">METZ01_LOCUS284162</name>
</gene>
<sequence>MFHLISYKSCRLNQYIPELWGFYKNVGILLGGCLTVKNIVICLMEIESHMSLKNFHICGKV</sequence>
<accession>A0A382L2V8</accession>
<proteinExistence type="predicted"/>
<evidence type="ECO:0000313" key="1">
    <source>
        <dbReference type="EMBL" id="SVC31308.1"/>
    </source>
</evidence>
<reference evidence="1" key="1">
    <citation type="submission" date="2018-05" db="EMBL/GenBank/DDBJ databases">
        <authorList>
            <person name="Lanie J.A."/>
            <person name="Ng W.-L."/>
            <person name="Kazmierczak K.M."/>
            <person name="Andrzejewski T.M."/>
            <person name="Davidsen T.M."/>
            <person name="Wayne K.J."/>
            <person name="Tettelin H."/>
            <person name="Glass J.I."/>
            <person name="Rusch D."/>
            <person name="Podicherti R."/>
            <person name="Tsui H.-C.T."/>
            <person name="Winkler M.E."/>
        </authorList>
    </citation>
    <scope>NUCLEOTIDE SEQUENCE</scope>
</reference>
<organism evidence="1">
    <name type="scientific">marine metagenome</name>
    <dbReference type="NCBI Taxonomy" id="408172"/>
    <lineage>
        <taxon>unclassified sequences</taxon>
        <taxon>metagenomes</taxon>
        <taxon>ecological metagenomes</taxon>
    </lineage>
</organism>
<name>A0A382L2V8_9ZZZZ</name>